<keyword evidence="6" id="KW-0028">Amino-acid biosynthesis</keyword>
<dbReference type="SUPFAM" id="SSF50621">
    <property type="entry name" value="Alanine racemase C-terminal domain-like"/>
    <property type="match status" value="1"/>
</dbReference>
<dbReference type="InterPro" id="IPR009006">
    <property type="entry name" value="Ala_racemase/Decarboxylase_C"/>
</dbReference>
<sequence length="492" mass="52514">MSHRKEPSLERRAIAGIADGAFDSVEKRAALTDTSPRVNPDVAEAFNGLPAHVWPRNARRQDDGVVTIAGVPLPEIAETYGTPVFVVDEDDFRSRCRDMADAFGGGRNVHYASKAFLTRTIARWIDEEGLSLDVASLGELQVALAADFPASRITVHGNNKSDELLRASVTAGVGHVVLDCAEEIGRLSAIAVEEGVDQEVLVRVKPGIEAHTHEFIATSHEDQKFGFSLASGSAHAACLAAVDAANLKLVGLHCHVGSQVFDAHGFSLAAERLLGLMGQLKRDLDRETASAAVSILDLGGGYGIAYTDGQEPLDVSGVAANLIREVHAHAESLGLATPELLVEPGRAIAGPSTVTVYTVGTVKDVHTAQDSTRRYLSVDGGMSDNIRPALYQAEYEGRVVNRFVDGEGISTRVVGSHCESGDILLSDVTYPDDIAAGDLLAIAGTGAYCYAMSSRYNMFTRPAVVTVRSGRSRLMLRRETLDDFLSLEDGSF</sequence>
<dbReference type="GO" id="GO:0009089">
    <property type="term" value="P:lysine biosynthetic process via diaminopimelate"/>
    <property type="evidence" value="ECO:0007669"/>
    <property type="project" value="UniProtKB-UniRule"/>
</dbReference>
<evidence type="ECO:0000256" key="9">
    <source>
        <dbReference type="RuleBase" id="RU003738"/>
    </source>
</evidence>
<comment type="catalytic activity">
    <reaction evidence="6 9">
        <text>meso-2,6-diaminopimelate + H(+) = L-lysine + CO2</text>
        <dbReference type="Rhea" id="RHEA:15101"/>
        <dbReference type="ChEBI" id="CHEBI:15378"/>
        <dbReference type="ChEBI" id="CHEBI:16526"/>
        <dbReference type="ChEBI" id="CHEBI:32551"/>
        <dbReference type="ChEBI" id="CHEBI:57791"/>
        <dbReference type="EC" id="4.1.1.20"/>
    </reaction>
</comment>
<dbReference type="Gene3D" id="2.40.37.10">
    <property type="entry name" value="Lyase, Ornithine Decarboxylase, Chain A, domain 1"/>
    <property type="match status" value="1"/>
</dbReference>
<dbReference type="Gene3D" id="3.20.20.10">
    <property type="entry name" value="Alanine racemase"/>
    <property type="match status" value="1"/>
</dbReference>
<keyword evidence="13" id="KW-1185">Reference proteome</keyword>
<name>A0A934M7S7_9CORY</name>
<dbReference type="PRINTS" id="PR01179">
    <property type="entry name" value="ODADCRBXLASE"/>
</dbReference>
<dbReference type="InterPro" id="IPR002986">
    <property type="entry name" value="DAP_deCOOHase_LysA"/>
</dbReference>
<comment type="similarity">
    <text evidence="6">Belongs to the Orn/Lys/Arg decarboxylase class-II family. LysA subfamily.</text>
</comment>
<keyword evidence="5 6" id="KW-0456">Lyase</keyword>
<dbReference type="PANTHER" id="PTHR43727:SF2">
    <property type="entry name" value="GROUP IV DECARBOXYLASE"/>
    <property type="match status" value="1"/>
</dbReference>
<dbReference type="PRINTS" id="PR01181">
    <property type="entry name" value="DAPDCRBXLASE"/>
</dbReference>
<feature type="active site" description="Proton donor" evidence="8">
    <location>
        <position position="418"/>
    </location>
</feature>
<dbReference type="Pfam" id="PF00278">
    <property type="entry name" value="Orn_DAP_Arg_deC"/>
    <property type="match status" value="1"/>
</dbReference>
<dbReference type="HAMAP" id="MF_02120">
    <property type="entry name" value="LysA"/>
    <property type="match status" value="1"/>
</dbReference>
<evidence type="ECO:0000256" key="7">
    <source>
        <dbReference type="NCBIfam" id="TIGR01048"/>
    </source>
</evidence>
<dbReference type="EC" id="4.1.1.20" evidence="6 7"/>
<keyword evidence="3 6" id="KW-0663">Pyridoxal phosphate</keyword>
<comment type="caution">
    <text evidence="12">The sequence shown here is derived from an EMBL/GenBank/DDBJ whole genome shotgun (WGS) entry which is preliminary data.</text>
</comment>
<dbReference type="PROSITE" id="PS00879">
    <property type="entry name" value="ODR_DC_2_2"/>
    <property type="match status" value="1"/>
</dbReference>
<dbReference type="Pfam" id="PF02784">
    <property type="entry name" value="Orn_Arg_deC_N"/>
    <property type="match status" value="1"/>
</dbReference>
<comment type="pathway">
    <text evidence="6 9">Amino-acid biosynthesis; L-lysine biosynthesis via DAP pathway; L-lysine from DL-2,6-diaminopimelate: step 1/1.</text>
</comment>
<comment type="function">
    <text evidence="6">Specifically catalyzes the decarboxylation of meso-diaminopimelate (meso-DAP) to L-lysine.</text>
</comment>
<protein>
    <recommendedName>
        <fullName evidence="6 7">Diaminopimelate decarboxylase</fullName>
        <shortName evidence="6">DAP decarboxylase</shortName>
        <shortName evidence="6">DAPDC</shortName>
        <ecNumber evidence="6 7">4.1.1.20</ecNumber>
    </recommendedName>
</protein>
<evidence type="ECO:0000313" key="12">
    <source>
        <dbReference type="EMBL" id="MBI8988340.1"/>
    </source>
</evidence>
<feature type="binding site" evidence="6">
    <location>
        <position position="346"/>
    </location>
    <ligand>
        <name>substrate</name>
    </ligand>
</feature>
<keyword evidence="2 6" id="KW-0210">Decarboxylase</keyword>
<feature type="modified residue" description="N6-(pyridoxal phosphate)lysine" evidence="6 8">
    <location>
        <position position="114"/>
    </location>
</feature>
<evidence type="ECO:0000256" key="4">
    <source>
        <dbReference type="ARBA" id="ARBA00023154"/>
    </source>
</evidence>
<organism evidence="12 13">
    <name type="scientific">Corynebacterium meridianum</name>
    <dbReference type="NCBI Taxonomy" id="2765363"/>
    <lineage>
        <taxon>Bacteria</taxon>
        <taxon>Bacillati</taxon>
        <taxon>Actinomycetota</taxon>
        <taxon>Actinomycetes</taxon>
        <taxon>Mycobacteriales</taxon>
        <taxon>Corynebacteriaceae</taxon>
        <taxon>Corynebacterium</taxon>
    </lineage>
</organism>
<evidence type="ECO:0000256" key="3">
    <source>
        <dbReference type="ARBA" id="ARBA00022898"/>
    </source>
</evidence>
<feature type="binding site" evidence="6">
    <location>
        <position position="387"/>
    </location>
    <ligand>
        <name>substrate</name>
    </ligand>
</feature>
<dbReference type="GO" id="GO:0030170">
    <property type="term" value="F:pyridoxal phosphate binding"/>
    <property type="evidence" value="ECO:0007669"/>
    <property type="project" value="UniProtKB-UniRule"/>
</dbReference>
<evidence type="ECO:0000313" key="13">
    <source>
        <dbReference type="Proteomes" id="UP000645966"/>
    </source>
</evidence>
<reference evidence="12" key="1">
    <citation type="submission" date="2020-12" db="EMBL/GenBank/DDBJ databases">
        <title>Genome public.</title>
        <authorList>
            <person name="Sun Q."/>
        </authorList>
    </citation>
    <scope>NUCLEOTIDE SEQUENCE</scope>
    <source>
        <strain evidence="12">CCM 8863</strain>
    </source>
</reference>
<dbReference type="InterPro" id="IPR022657">
    <property type="entry name" value="De-COase2_CS"/>
</dbReference>
<comment type="cofactor">
    <cofactor evidence="1 6 8 9">
        <name>pyridoxal 5'-phosphate</name>
        <dbReference type="ChEBI" id="CHEBI:597326"/>
    </cofactor>
</comment>
<comment type="subunit">
    <text evidence="6">Homodimer.</text>
</comment>
<evidence type="ECO:0000259" key="11">
    <source>
        <dbReference type="Pfam" id="PF02784"/>
    </source>
</evidence>
<dbReference type="InterPro" id="IPR022643">
    <property type="entry name" value="De-COase2_C"/>
</dbReference>
<dbReference type="AlphaFoldDB" id="A0A934M7S7"/>
<feature type="binding site" evidence="6">
    <location>
        <position position="301"/>
    </location>
    <ligand>
        <name>pyridoxal 5'-phosphate</name>
        <dbReference type="ChEBI" id="CHEBI:597326"/>
    </ligand>
</feature>
<dbReference type="EMBL" id="JAEIOS010000009">
    <property type="protein sequence ID" value="MBI8988340.1"/>
    <property type="molecule type" value="Genomic_DNA"/>
</dbReference>
<dbReference type="Proteomes" id="UP000645966">
    <property type="component" value="Unassembled WGS sequence"/>
</dbReference>
<dbReference type="GO" id="GO:0008836">
    <property type="term" value="F:diaminopimelate decarboxylase activity"/>
    <property type="evidence" value="ECO:0007669"/>
    <property type="project" value="UniProtKB-UniRule"/>
</dbReference>
<dbReference type="InterPro" id="IPR022653">
    <property type="entry name" value="De-COase2_pyr-phos_BS"/>
</dbReference>
<gene>
    <name evidence="6 12" type="primary">lysA</name>
    <name evidence="12" type="ORF">JDV75_00970</name>
</gene>
<accession>A0A934M7S7</accession>
<dbReference type="SUPFAM" id="SSF51419">
    <property type="entry name" value="PLP-binding barrel"/>
    <property type="match status" value="1"/>
</dbReference>
<dbReference type="NCBIfam" id="TIGR01048">
    <property type="entry name" value="lysA"/>
    <property type="match status" value="1"/>
</dbReference>
<feature type="binding site" evidence="6">
    <location>
        <position position="391"/>
    </location>
    <ligand>
        <name>substrate</name>
    </ligand>
</feature>
<evidence type="ECO:0000256" key="1">
    <source>
        <dbReference type="ARBA" id="ARBA00001933"/>
    </source>
</evidence>
<evidence type="ECO:0000256" key="5">
    <source>
        <dbReference type="ARBA" id="ARBA00023239"/>
    </source>
</evidence>
<dbReference type="PROSITE" id="PS00878">
    <property type="entry name" value="ODR_DC_2_1"/>
    <property type="match status" value="1"/>
</dbReference>
<dbReference type="InterPro" id="IPR022644">
    <property type="entry name" value="De-COase2_N"/>
</dbReference>
<dbReference type="RefSeq" id="WP_198737389.1">
    <property type="nucleotide sequence ID" value="NZ_JAEIOS010000009.1"/>
</dbReference>
<dbReference type="FunFam" id="3.20.20.10:FF:000003">
    <property type="entry name" value="Diaminopimelate decarboxylase"/>
    <property type="match status" value="1"/>
</dbReference>
<evidence type="ECO:0000256" key="8">
    <source>
        <dbReference type="PIRSR" id="PIRSR600183-50"/>
    </source>
</evidence>
<feature type="binding site" evidence="6">
    <location>
        <position position="419"/>
    </location>
    <ligand>
        <name>substrate</name>
    </ligand>
</feature>
<proteinExistence type="inferred from homology"/>
<feature type="binding site" evidence="6">
    <location>
        <begin position="343"/>
        <end position="346"/>
    </location>
    <ligand>
        <name>pyridoxal 5'-phosphate</name>
        <dbReference type="ChEBI" id="CHEBI:597326"/>
    </ligand>
</feature>
<feature type="binding site" evidence="6">
    <location>
        <position position="448"/>
    </location>
    <ligand>
        <name>substrate</name>
    </ligand>
</feature>
<dbReference type="PANTHER" id="PTHR43727">
    <property type="entry name" value="DIAMINOPIMELATE DECARBOXYLASE"/>
    <property type="match status" value="1"/>
</dbReference>
<evidence type="ECO:0000256" key="6">
    <source>
        <dbReference type="HAMAP-Rule" id="MF_02120"/>
    </source>
</evidence>
<feature type="binding site" evidence="6">
    <location>
        <position position="448"/>
    </location>
    <ligand>
        <name>pyridoxal 5'-phosphate</name>
        <dbReference type="ChEBI" id="CHEBI:597326"/>
    </ligand>
</feature>
<dbReference type="CDD" id="cd06828">
    <property type="entry name" value="PLPDE_III_DapDC"/>
    <property type="match status" value="1"/>
</dbReference>
<evidence type="ECO:0000259" key="10">
    <source>
        <dbReference type="Pfam" id="PF00278"/>
    </source>
</evidence>
<keyword evidence="4 6" id="KW-0457">Lysine biosynthesis</keyword>
<evidence type="ECO:0000256" key="2">
    <source>
        <dbReference type="ARBA" id="ARBA00022793"/>
    </source>
</evidence>
<feature type="domain" description="Orn/DAP/Arg decarboxylase 2 N-terminal" evidence="11">
    <location>
        <begin position="90"/>
        <end position="349"/>
    </location>
</feature>
<dbReference type="InterPro" id="IPR000183">
    <property type="entry name" value="Orn/DAP/Arg_de-COase"/>
</dbReference>
<dbReference type="InterPro" id="IPR029066">
    <property type="entry name" value="PLP-binding_barrel"/>
</dbReference>
<feature type="domain" description="Orn/DAP/Arg decarboxylase 2 C-terminal" evidence="10">
    <location>
        <begin position="351"/>
        <end position="446"/>
    </location>
</feature>